<feature type="compositionally biased region" description="Low complexity" evidence="3">
    <location>
        <begin position="137"/>
        <end position="148"/>
    </location>
</feature>
<dbReference type="Proteomes" id="UP001652741">
    <property type="component" value="Chromosome ssa01"/>
</dbReference>
<dbReference type="GeneID" id="123723797"/>
<comment type="similarity">
    <text evidence="1">Belongs to the FAM161 family.</text>
</comment>
<sequence>MQKPFSFLERDEKKREKLMEMISMVAQTQKPKATNVRKPIPKAIKDPAVSEHLKEEELRRTICIQPRAQENLRKSTAPHTSHLIHSSQHTKKEVLAFLDQTTSQIPDFDRLHKAFHREDLRRAQRKDVTKCQPFHLRTSTLPSRTSRSSSEKEQESTVSAFLKRSNSFGGLTSLSTDMLPTYITDAARKRCMAIRRSVEQREST</sequence>
<dbReference type="InterPro" id="IPR019579">
    <property type="entry name" value="FAM161A/B"/>
</dbReference>
<gene>
    <name evidence="5" type="primary">LOC123723797</name>
</gene>
<dbReference type="InterPro" id="IPR051655">
    <property type="entry name" value="FAM161"/>
</dbReference>
<organism evidence="4 5">
    <name type="scientific">Salmo salar</name>
    <name type="common">Atlantic salmon</name>
    <dbReference type="NCBI Taxonomy" id="8030"/>
    <lineage>
        <taxon>Eukaryota</taxon>
        <taxon>Metazoa</taxon>
        <taxon>Chordata</taxon>
        <taxon>Craniata</taxon>
        <taxon>Vertebrata</taxon>
        <taxon>Euteleostomi</taxon>
        <taxon>Actinopterygii</taxon>
        <taxon>Neopterygii</taxon>
        <taxon>Teleostei</taxon>
        <taxon>Protacanthopterygii</taxon>
        <taxon>Salmoniformes</taxon>
        <taxon>Salmonidae</taxon>
        <taxon>Salmoninae</taxon>
        <taxon>Salmo</taxon>
    </lineage>
</organism>
<dbReference type="RefSeq" id="XP_045572150.1">
    <property type="nucleotide sequence ID" value="XM_045716194.1"/>
</dbReference>
<feature type="region of interest" description="Disordered" evidence="3">
    <location>
        <begin position="135"/>
        <end position="159"/>
    </location>
</feature>
<protein>
    <submittedName>
        <fullName evidence="5">Protein FAM161B</fullName>
    </submittedName>
</protein>
<proteinExistence type="inferred from homology"/>
<evidence type="ECO:0000256" key="3">
    <source>
        <dbReference type="SAM" id="MobiDB-lite"/>
    </source>
</evidence>
<accession>A0ABM3EM74</accession>
<evidence type="ECO:0000256" key="2">
    <source>
        <dbReference type="ARBA" id="ARBA00023054"/>
    </source>
</evidence>
<name>A0ABM3EM74_SALSA</name>
<dbReference type="PANTHER" id="PTHR21501">
    <property type="entry name" value="PROTEIN FAM-161"/>
    <property type="match status" value="1"/>
</dbReference>
<keyword evidence="2" id="KW-0175">Coiled coil</keyword>
<keyword evidence="4" id="KW-1185">Reference proteome</keyword>
<dbReference type="Pfam" id="PF10595">
    <property type="entry name" value="FAM161A_B"/>
    <property type="match status" value="1"/>
</dbReference>
<evidence type="ECO:0000313" key="5">
    <source>
        <dbReference type="RefSeq" id="XP_045572150.1"/>
    </source>
</evidence>
<evidence type="ECO:0000256" key="1">
    <source>
        <dbReference type="ARBA" id="ARBA00006663"/>
    </source>
</evidence>
<dbReference type="PANTHER" id="PTHR21501:SF4">
    <property type="entry name" value="PROTEIN FAM161B"/>
    <property type="match status" value="1"/>
</dbReference>
<reference evidence="5" key="1">
    <citation type="submission" date="2025-08" db="UniProtKB">
        <authorList>
            <consortium name="RefSeq"/>
        </authorList>
    </citation>
    <scope>IDENTIFICATION</scope>
</reference>
<evidence type="ECO:0000313" key="4">
    <source>
        <dbReference type="Proteomes" id="UP001652741"/>
    </source>
</evidence>